<evidence type="ECO:0000313" key="5">
    <source>
        <dbReference type="EMBL" id="NKQ57238.1"/>
    </source>
</evidence>
<dbReference type="InterPro" id="IPR000843">
    <property type="entry name" value="HTH_LacI"/>
</dbReference>
<dbReference type="PROSITE" id="PS00717">
    <property type="entry name" value="SIGMA54_1"/>
    <property type="match status" value="1"/>
</dbReference>
<evidence type="ECO:0000313" key="6">
    <source>
        <dbReference type="Proteomes" id="UP000715441"/>
    </source>
</evidence>
<dbReference type="Pfam" id="PF13377">
    <property type="entry name" value="Peripla_BP_3"/>
    <property type="match status" value="1"/>
</dbReference>
<organism evidence="5 6">
    <name type="scientific">Amycolatopsis acididurans</name>
    <dbReference type="NCBI Taxonomy" id="2724524"/>
    <lineage>
        <taxon>Bacteria</taxon>
        <taxon>Bacillati</taxon>
        <taxon>Actinomycetota</taxon>
        <taxon>Actinomycetes</taxon>
        <taxon>Pseudonocardiales</taxon>
        <taxon>Pseudonocardiaceae</taxon>
        <taxon>Amycolatopsis</taxon>
    </lineage>
</organism>
<reference evidence="5 6" key="1">
    <citation type="submission" date="2020-04" db="EMBL/GenBank/DDBJ databases">
        <title>Novel species.</title>
        <authorList>
            <person name="Teo W.F.A."/>
            <person name="Lipun K."/>
            <person name="Srisuk N."/>
            <person name="Duangmal K."/>
        </authorList>
    </citation>
    <scope>NUCLEOTIDE SEQUENCE [LARGE SCALE GENOMIC DNA]</scope>
    <source>
        <strain evidence="5 6">K13G38</strain>
    </source>
</reference>
<feature type="domain" description="HTH lacI-type" evidence="4">
    <location>
        <begin position="9"/>
        <end position="68"/>
    </location>
</feature>
<dbReference type="CDD" id="cd01392">
    <property type="entry name" value="HTH_LacI"/>
    <property type="match status" value="1"/>
</dbReference>
<evidence type="ECO:0000256" key="3">
    <source>
        <dbReference type="ARBA" id="ARBA00023163"/>
    </source>
</evidence>
<dbReference type="PROSITE" id="PS50932">
    <property type="entry name" value="HTH_LACI_2"/>
    <property type="match status" value="1"/>
</dbReference>
<keyword evidence="3" id="KW-0804">Transcription</keyword>
<evidence type="ECO:0000259" key="4">
    <source>
        <dbReference type="PROSITE" id="PS50932"/>
    </source>
</evidence>
<keyword evidence="2" id="KW-0238">DNA-binding</keyword>
<evidence type="ECO:0000256" key="1">
    <source>
        <dbReference type="ARBA" id="ARBA00023015"/>
    </source>
</evidence>
<evidence type="ECO:0000256" key="2">
    <source>
        <dbReference type="ARBA" id="ARBA00023125"/>
    </source>
</evidence>
<dbReference type="InterPro" id="IPR046335">
    <property type="entry name" value="LacI/GalR-like_sensor"/>
</dbReference>
<dbReference type="SUPFAM" id="SSF47413">
    <property type="entry name" value="lambda repressor-like DNA-binding domains"/>
    <property type="match status" value="1"/>
</dbReference>
<dbReference type="PANTHER" id="PTHR30146">
    <property type="entry name" value="LACI-RELATED TRANSCRIPTIONAL REPRESSOR"/>
    <property type="match status" value="1"/>
</dbReference>
<accession>A0ABX1JBS0</accession>
<dbReference type="SMART" id="SM00354">
    <property type="entry name" value="HTH_LACI"/>
    <property type="match status" value="1"/>
</dbReference>
<dbReference type="InterPro" id="IPR010982">
    <property type="entry name" value="Lambda_DNA-bd_dom_sf"/>
</dbReference>
<dbReference type="InterPro" id="IPR028082">
    <property type="entry name" value="Peripla_BP_I"/>
</dbReference>
<comment type="caution">
    <text evidence="5">The sequence shown here is derived from an EMBL/GenBank/DDBJ whole genome shotgun (WGS) entry which is preliminary data.</text>
</comment>
<keyword evidence="1" id="KW-0805">Transcription regulation</keyword>
<dbReference type="RefSeq" id="WP_168520265.1">
    <property type="nucleotide sequence ID" value="NZ_JAAXLS010000033.1"/>
</dbReference>
<keyword evidence="6" id="KW-1185">Reference proteome</keyword>
<gene>
    <name evidence="5" type="ORF">HFP15_30650</name>
</gene>
<dbReference type="Proteomes" id="UP000715441">
    <property type="component" value="Unassembled WGS sequence"/>
</dbReference>
<dbReference type="EMBL" id="JAAXLS010000033">
    <property type="protein sequence ID" value="NKQ57238.1"/>
    <property type="molecule type" value="Genomic_DNA"/>
</dbReference>
<dbReference type="CDD" id="cd06285">
    <property type="entry name" value="PBP1_LacI-like"/>
    <property type="match status" value="1"/>
</dbReference>
<protein>
    <submittedName>
        <fullName evidence="5">Substrate-binding domain-containing protein</fullName>
    </submittedName>
</protein>
<dbReference type="Pfam" id="PF00356">
    <property type="entry name" value="LacI"/>
    <property type="match status" value="1"/>
</dbReference>
<name>A0ABX1JBS0_9PSEU</name>
<dbReference type="Gene3D" id="3.40.50.2300">
    <property type="match status" value="2"/>
</dbReference>
<dbReference type="SUPFAM" id="SSF53822">
    <property type="entry name" value="Periplasmic binding protein-like I"/>
    <property type="match status" value="1"/>
</dbReference>
<dbReference type="InterPro" id="IPR000394">
    <property type="entry name" value="RNA_pol_sigma_54"/>
</dbReference>
<proteinExistence type="predicted"/>
<sequence length="341" mass="36146">MGTQNSSPVTLRTLADRLGLSVSTVSRVLHAKPDESVRAASGATVERIRKLADELGYRPNPHATSLRTRRSNLVGVLVPRLSDIVLATIYEGIEEAAAENGLSTFVTNTRDVPDVQRARTDMVLGRRVDGLIFGDAYIDAKFLAGIAARGVPFVLVSRRAGEHPSVTCDDYLGGRLAAEHLLSLGHRDVAVIAGEPYASTGIDRTAGFVNTYREAGAEIPATRIVESRFDAAGGRTAAECLLAQGKAPSAIFAVNDFAAIGAIGAARDHGLIVGDDIAIVGFNDTPLAAELPVPLTTIRSPMHEMGYRGLTKLVALMRGEQVESERLPPTLMVRASTTGQA</sequence>
<dbReference type="PANTHER" id="PTHR30146:SF109">
    <property type="entry name" value="HTH-TYPE TRANSCRIPTIONAL REGULATOR GALS"/>
    <property type="match status" value="1"/>
</dbReference>
<dbReference type="Gene3D" id="1.10.260.40">
    <property type="entry name" value="lambda repressor-like DNA-binding domains"/>
    <property type="match status" value="1"/>
</dbReference>